<dbReference type="EMBL" id="JH711582">
    <property type="protein sequence ID" value="EIW78600.1"/>
    <property type="molecule type" value="Genomic_DNA"/>
</dbReference>
<reference evidence="4" key="1">
    <citation type="journal article" date="2012" name="Science">
        <title>The Paleozoic origin of enzymatic lignin decomposition reconstructed from 31 fungal genomes.</title>
        <authorList>
            <person name="Floudas D."/>
            <person name="Binder M."/>
            <person name="Riley R."/>
            <person name="Barry K."/>
            <person name="Blanchette R.A."/>
            <person name="Henrissat B."/>
            <person name="Martinez A.T."/>
            <person name="Otillar R."/>
            <person name="Spatafora J.W."/>
            <person name="Yadav J.S."/>
            <person name="Aerts A."/>
            <person name="Benoit I."/>
            <person name="Boyd A."/>
            <person name="Carlson A."/>
            <person name="Copeland A."/>
            <person name="Coutinho P.M."/>
            <person name="de Vries R.P."/>
            <person name="Ferreira P."/>
            <person name="Findley K."/>
            <person name="Foster B."/>
            <person name="Gaskell J."/>
            <person name="Glotzer D."/>
            <person name="Gorecki P."/>
            <person name="Heitman J."/>
            <person name="Hesse C."/>
            <person name="Hori C."/>
            <person name="Igarashi K."/>
            <person name="Jurgens J.A."/>
            <person name="Kallen N."/>
            <person name="Kersten P."/>
            <person name="Kohler A."/>
            <person name="Kuees U."/>
            <person name="Kumar T.K.A."/>
            <person name="Kuo A."/>
            <person name="LaButti K."/>
            <person name="Larrondo L.F."/>
            <person name="Lindquist E."/>
            <person name="Ling A."/>
            <person name="Lombard V."/>
            <person name="Lucas S."/>
            <person name="Lundell T."/>
            <person name="Martin R."/>
            <person name="McLaughlin D.J."/>
            <person name="Morgenstern I."/>
            <person name="Morin E."/>
            <person name="Murat C."/>
            <person name="Nagy L.G."/>
            <person name="Nolan M."/>
            <person name="Ohm R.A."/>
            <person name="Patyshakuliyeva A."/>
            <person name="Rokas A."/>
            <person name="Ruiz-Duenas F.J."/>
            <person name="Sabat G."/>
            <person name="Salamov A."/>
            <person name="Samejima M."/>
            <person name="Schmutz J."/>
            <person name="Slot J.C."/>
            <person name="St John F."/>
            <person name="Stenlid J."/>
            <person name="Sun H."/>
            <person name="Sun S."/>
            <person name="Syed K."/>
            <person name="Tsang A."/>
            <person name="Wiebenga A."/>
            <person name="Young D."/>
            <person name="Pisabarro A."/>
            <person name="Eastwood D.C."/>
            <person name="Martin F."/>
            <person name="Cullen D."/>
            <person name="Grigoriev I.V."/>
            <person name="Hibbett D.S."/>
        </authorList>
    </citation>
    <scope>NUCLEOTIDE SEQUENCE [LARGE SCALE GENOMIC DNA]</scope>
    <source>
        <strain evidence="4">RWD-64-598 SS2</strain>
    </source>
</reference>
<dbReference type="KEGG" id="cput:CONPUDRAFT_167580"/>
<dbReference type="InterPro" id="IPR001810">
    <property type="entry name" value="F-box_dom"/>
</dbReference>
<dbReference type="SUPFAM" id="SSF52047">
    <property type="entry name" value="RNI-like"/>
    <property type="match status" value="1"/>
</dbReference>
<dbReference type="OrthoDB" id="3543113at2759"/>
<dbReference type="AlphaFoldDB" id="A0A5M3MI45"/>
<proteinExistence type="predicted"/>
<dbReference type="Pfam" id="PF12937">
    <property type="entry name" value="F-box-like"/>
    <property type="match status" value="1"/>
</dbReference>
<comment type="caution">
    <text evidence="3">The sequence shown here is derived from an EMBL/GenBank/DDBJ whole genome shotgun (WGS) entry which is preliminary data.</text>
</comment>
<dbReference type="Proteomes" id="UP000053558">
    <property type="component" value="Unassembled WGS sequence"/>
</dbReference>
<keyword evidence="4" id="KW-1185">Reference proteome</keyword>
<organism evidence="3 4">
    <name type="scientific">Coniophora puteana (strain RWD-64-598)</name>
    <name type="common">Brown rot fungus</name>
    <dbReference type="NCBI Taxonomy" id="741705"/>
    <lineage>
        <taxon>Eukaryota</taxon>
        <taxon>Fungi</taxon>
        <taxon>Dikarya</taxon>
        <taxon>Basidiomycota</taxon>
        <taxon>Agaricomycotina</taxon>
        <taxon>Agaricomycetes</taxon>
        <taxon>Agaricomycetidae</taxon>
        <taxon>Boletales</taxon>
        <taxon>Coniophorineae</taxon>
        <taxon>Coniophoraceae</taxon>
        <taxon>Coniophora</taxon>
    </lineage>
</organism>
<evidence type="ECO:0000256" key="1">
    <source>
        <dbReference type="SAM" id="MobiDB-lite"/>
    </source>
</evidence>
<evidence type="ECO:0000259" key="2">
    <source>
        <dbReference type="Pfam" id="PF12937"/>
    </source>
</evidence>
<accession>A0A5M3MI45</accession>
<dbReference type="RefSeq" id="XP_007771607.1">
    <property type="nucleotide sequence ID" value="XM_007773417.1"/>
</dbReference>
<protein>
    <recommendedName>
        <fullName evidence="2">F-box domain-containing protein</fullName>
    </recommendedName>
</protein>
<feature type="region of interest" description="Disordered" evidence="1">
    <location>
        <begin position="535"/>
        <end position="567"/>
    </location>
</feature>
<sequence>MHHVLTNLEVLHKIFSSLQDEKGKEFGEHTITRRSTLARLARTCRTFQEPALDTLWEHLTSADPLLKLLPEKSISYRPWLLANEHRNKGAEAFLQGAGRVLVRADWDLFKTYARRVRILGPFKSYTGVFFYNLELAPHDMLPLLPNLKILDWRGFNDHSIPLQYLGLFLSPTLKRLRIELSTSTKHEELYALSIAPVSCPKIRDLGFSGYEFIRDFGASRSTYYSSQILCQWSNLSNAVFDSVTDDALVHLAQMQTLVSLKVDLDKIDSLDGVRSRVTGTAFPSLTSCSLRCVDVYLSIEFVTIMQLSPVELTLNSPVLDESSPIEELFTTLSTHPSRRELEKVNIHWTKVQFNLPELKAPRDPPEECLTIMRLRPLFSFRQLRVLSINMPLEITLDDLDIIELAHAFPALEELSLNGGDNLTVDPLGPWYVQALDDFSRQRFCAGWLVKPRVTFRGLYALVESCPRLRGLGISFDAEQAADEVPNEVPSPNRDIQYLPVGNSACGDPEGVASRLRSIFPNVSRIMTRWSPWQRQLDNSRKQQKATSDRWEEVGRLLKEPREAGKAP</sequence>
<evidence type="ECO:0000313" key="4">
    <source>
        <dbReference type="Proteomes" id="UP000053558"/>
    </source>
</evidence>
<dbReference type="OMA" id="ISRHICH"/>
<dbReference type="Gene3D" id="3.80.10.10">
    <property type="entry name" value="Ribonuclease Inhibitor"/>
    <property type="match status" value="1"/>
</dbReference>
<evidence type="ECO:0000313" key="3">
    <source>
        <dbReference type="EMBL" id="EIW78600.1"/>
    </source>
</evidence>
<feature type="compositionally biased region" description="Basic and acidic residues" evidence="1">
    <location>
        <begin position="546"/>
        <end position="567"/>
    </location>
</feature>
<name>A0A5M3MI45_CONPW</name>
<dbReference type="InterPro" id="IPR032675">
    <property type="entry name" value="LRR_dom_sf"/>
</dbReference>
<gene>
    <name evidence="3" type="ORF">CONPUDRAFT_167580</name>
</gene>
<feature type="domain" description="F-box" evidence="2">
    <location>
        <begin position="9"/>
        <end position="60"/>
    </location>
</feature>
<dbReference type="GeneID" id="19205805"/>